<sequence>TLALVVMCQSHVGHTPSLLPSFLHLATSSWFLSSLAQQARDGVVVYPLVAAVITDCLTADNTTLQDFVSQLLAEIAFNNDEARNMVKLFADKPLVNNEWFRNTLHQLEKSYPEAFDEAVKVHSNLLGLMPDYSARNELFQKLNHPQWQVRLQAIVHIKSHMELLKEEWVQETLLTRLSDDKTQVLVATLDLASHLPQMQLNEQLITLIARCWHKFKLHSVAPEALARLQSSQAEPDPTLVLLLTLPFLLPSDEKEVEMTTAIKVLKCTAVRQNSLLKSFIEELENEVIEPKSLPEKVFKFLQKGLEGVDLDSVLKAGKHLEPHGNVYQLMTLLVSSAVLPINVSIDNITSLLQRLAEYNSSSELSSDIRKDLDGESLGHIVSSCRDNKLPFQGSLYILSKVMRKIKYTFPEKNHIFDVKDPRAALMINIFKLAIKMKTSRNKYIRKAYSSYCEKMFEKCCETPESQIHLLSNVALGCPEIAAECLVWLGLLVEESACLTETECVLVPALLVTLHSPKDDVRHNALTVLQSLAQKLALPVYHKLLDLLTQHYQEIQIDHEQITVVLYMHLSPDPSVKSLQEKSQRQEMANVLTGLMDIIIAPGTPMYVRSYLLQLLDQINSQSLLEKLVPLAMNILRSPLRSEEESSVLTLIVKRVCASTASALSVEKVWLFVETCLKDHKPLCTNGALPAVLMLLQIDKELFATLSTELQRRLLSLIVSCVATAESSEVTSAATSCVKRVTLDAAVVASLLEPMTADLPPTPMSSATTTKRGWTVKKPPPLELLTSTHWRQGLCLLEFIQNKKKLENVELLLPRLFQILNRCLQFEEQSPVEYTKQALLGSLLQCCVKLSPDGRPVDLPEASLQVELVVECIRVSQNPQTHHHALLLLAHMANMIPERVLHSIMPIFTFMGSSVLRQDDAYSFQIISKIVETIIPILMKSKAVGADLTPELVGVLRVFAGALLDIPEHRRIPLFTKLLTTLREGHFLWVLLALVFESHVLHPSQD</sequence>
<evidence type="ECO:0000259" key="2">
    <source>
        <dbReference type="Pfam" id="PF23243"/>
    </source>
</evidence>
<keyword evidence="1" id="KW-0698">rRNA processing</keyword>
<dbReference type="PANTHER" id="PTHR13457:SF1">
    <property type="entry name" value="HEAT REPEAT-CONTAINING PROTEIN 1"/>
    <property type="match status" value="1"/>
</dbReference>
<dbReference type="EMBL" id="GECU01031369">
    <property type="protein sequence ID" value="JAS76337.1"/>
    <property type="molecule type" value="Transcribed_RNA"/>
</dbReference>
<accession>A0A1B6HNS6</accession>
<dbReference type="Gene3D" id="1.25.10.10">
    <property type="entry name" value="Leucine-rich Repeat Variant"/>
    <property type="match status" value="1"/>
</dbReference>
<protein>
    <recommendedName>
        <fullName evidence="1">HEAT repeat-containing protein 1</fullName>
    </recommendedName>
</protein>
<dbReference type="AlphaFoldDB" id="A0A1B6HNS6"/>
<dbReference type="InterPro" id="IPR011989">
    <property type="entry name" value="ARM-like"/>
</dbReference>
<gene>
    <name evidence="3" type="ORF">g.46564</name>
</gene>
<dbReference type="Pfam" id="PF23243">
    <property type="entry name" value="HEAT_HEATR1"/>
    <property type="match status" value="1"/>
</dbReference>
<dbReference type="SUPFAM" id="SSF48371">
    <property type="entry name" value="ARM repeat"/>
    <property type="match status" value="2"/>
</dbReference>
<evidence type="ECO:0000313" key="3">
    <source>
        <dbReference type="EMBL" id="JAS76337.1"/>
    </source>
</evidence>
<dbReference type="InterPro" id="IPR056473">
    <property type="entry name" value="HEAT_Utp10/HEAT1"/>
</dbReference>
<dbReference type="GO" id="GO:0034455">
    <property type="term" value="C:t-UTP complex"/>
    <property type="evidence" value="ECO:0007669"/>
    <property type="project" value="TreeGrafter"/>
</dbReference>
<proteinExistence type="inferred from homology"/>
<keyword evidence="1" id="KW-0539">Nucleus</keyword>
<dbReference type="GO" id="GO:0030686">
    <property type="term" value="C:90S preribosome"/>
    <property type="evidence" value="ECO:0007669"/>
    <property type="project" value="TreeGrafter"/>
</dbReference>
<dbReference type="GO" id="GO:0030515">
    <property type="term" value="F:snoRNA binding"/>
    <property type="evidence" value="ECO:0007669"/>
    <property type="project" value="TreeGrafter"/>
</dbReference>
<feature type="non-terminal residue" evidence="3">
    <location>
        <position position="1005"/>
    </location>
</feature>
<dbReference type="GO" id="GO:0032040">
    <property type="term" value="C:small-subunit processome"/>
    <property type="evidence" value="ECO:0007669"/>
    <property type="project" value="TreeGrafter"/>
</dbReference>
<feature type="domain" description="Utp10/HEAT1 HEAT-repeats" evidence="2">
    <location>
        <begin position="952"/>
        <end position="1003"/>
    </location>
</feature>
<dbReference type="InterPro" id="IPR016024">
    <property type="entry name" value="ARM-type_fold"/>
</dbReference>
<comment type="subcellular location">
    <subcellularLocation>
        <location evidence="1">Nucleus</location>
        <location evidence="1">Nucleolus</location>
    </subcellularLocation>
</comment>
<dbReference type="GO" id="GO:0045943">
    <property type="term" value="P:positive regulation of transcription by RNA polymerase I"/>
    <property type="evidence" value="ECO:0007669"/>
    <property type="project" value="TreeGrafter"/>
</dbReference>
<name>A0A1B6HNS6_9HEMI</name>
<reference evidence="3" key="1">
    <citation type="submission" date="2015-11" db="EMBL/GenBank/DDBJ databases">
        <title>De novo transcriptome assembly of four potential Pierce s Disease insect vectors from Arizona vineyards.</title>
        <authorList>
            <person name="Tassone E.E."/>
        </authorList>
    </citation>
    <scope>NUCLEOTIDE SEQUENCE</scope>
</reference>
<keyword evidence="1" id="KW-0690">Ribosome biogenesis</keyword>
<comment type="similarity">
    <text evidence="1">Belongs to the HEATR1/UTP10 family.</text>
</comment>
<dbReference type="GO" id="GO:0000462">
    <property type="term" value="P:maturation of SSU-rRNA from tricistronic rRNA transcript (SSU-rRNA, 5.8S rRNA, LSU-rRNA)"/>
    <property type="evidence" value="ECO:0007669"/>
    <property type="project" value="TreeGrafter"/>
</dbReference>
<dbReference type="PANTHER" id="PTHR13457">
    <property type="entry name" value="BAP28"/>
    <property type="match status" value="1"/>
</dbReference>
<organism evidence="3">
    <name type="scientific">Homalodisca liturata</name>
    <dbReference type="NCBI Taxonomy" id="320908"/>
    <lineage>
        <taxon>Eukaryota</taxon>
        <taxon>Metazoa</taxon>
        <taxon>Ecdysozoa</taxon>
        <taxon>Arthropoda</taxon>
        <taxon>Hexapoda</taxon>
        <taxon>Insecta</taxon>
        <taxon>Pterygota</taxon>
        <taxon>Neoptera</taxon>
        <taxon>Paraneoptera</taxon>
        <taxon>Hemiptera</taxon>
        <taxon>Auchenorrhyncha</taxon>
        <taxon>Membracoidea</taxon>
        <taxon>Cicadellidae</taxon>
        <taxon>Cicadellinae</taxon>
        <taxon>Proconiini</taxon>
        <taxon>Homalodisca</taxon>
    </lineage>
</organism>
<keyword evidence="1" id="KW-0687">Ribonucleoprotein</keyword>
<dbReference type="InterPro" id="IPR040191">
    <property type="entry name" value="UTP10"/>
</dbReference>
<comment type="function">
    <text evidence="1">Involved in nucleolar processing of pre-18S ribosomal RNA.</text>
</comment>
<feature type="non-terminal residue" evidence="3">
    <location>
        <position position="1"/>
    </location>
</feature>
<evidence type="ECO:0000256" key="1">
    <source>
        <dbReference type="RuleBase" id="RU367065"/>
    </source>
</evidence>